<dbReference type="AlphaFoldDB" id="A0A495PW50"/>
<feature type="transmembrane region" description="Helical" evidence="1">
    <location>
        <begin position="7"/>
        <end position="27"/>
    </location>
</feature>
<keyword evidence="3" id="KW-1185">Reference proteome</keyword>
<name>A0A495PW50_9FLAO</name>
<proteinExistence type="predicted"/>
<organism evidence="2 3">
    <name type="scientific">Gillisia mitskevichiae</name>
    <dbReference type="NCBI Taxonomy" id="270921"/>
    <lineage>
        <taxon>Bacteria</taxon>
        <taxon>Pseudomonadati</taxon>
        <taxon>Bacteroidota</taxon>
        <taxon>Flavobacteriia</taxon>
        <taxon>Flavobacteriales</taxon>
        <taxon>Flavobacteriaceae</taxon>
        <taxon>Gillisia</taxon>
    </lineage>
</organism>
<dbReference type="RefSeq" id="WP_121345007.1">
    <property type="nucleotide sequence ID" value="NZ_RBLG01000002.1"/>
</dbReference>
<sequence>MNFIQRLGFFSVGLIMGIGILMFFLGGKKASCDYSPNARTLKNIRNKERVFSENALINFSDNSLDTSAVTTILKSGNVDFGKSDTKKESCKVYFITEELESGEFEVEIENCRDKAIIKSVQKIKQ</sequence>
<evidence type="ECO:0000313" key="3">
    <source>
        <dbReference type="Proteomes" id="UP000276282"/>
    </source>
</evidence>
<keyword evidence="1" id="KW-0472">Membrane</keyword>
<dbReference type="OrthoDB" id="1466970at2"/>
<evidence type="ECO:0000313" key="2">
    <source>
        <dbReference type="EMBL" id="RKS52969.1"/>
    </source>
</evidence>
<comment type="caution">
    <text evidence="2">The sequence shown here is derived from an EMBL/GenBank/DDBJ whole genome shotgun (WGS) entry which is preliminary data.</text>
</comment>
<evidence type="ECO:0000256" key="1">
    <source>
        <dbReference type="SAM" id="Phobius"/>
    </source>
</evidence>
<keyword evidence="1" id="KW-1133">Transmembrane helix</keyword>
<evidence type="ECO:0008006" key="4">
    <source>
        <dbReference type="Google" id="ProtNLM"/>
    </source>
</evidence>
<dbReference type="Proteomes" id="UP000276282">
    <property type="component" value="Unassembled WGS sequence"/>
</dbReference>
<protein>
    <recommendedName>
        <fullName evidence="4">DUF4258 domain-containing protein</fullName>
    </recommendedName>
</protein>
<keyword evidence="1" id="KW-0812">Transmembrane</keyword>
<reference evidence="2 3" key="1">
    <citation type="submission" date="2018-10" db="EMBL/GenBank/DDBJ databases">
        <title>Genomic Encyclopedia of Archaeal and Bacterial Type Strains, Phase II (KMG-II): from individual species to whole genera.</title>
        <authorList>
            <person name="Goeker M."/>
        </authorList>
    </citation>
    <scope>NUCLEOTIDE SEQUENCE [LARGE SCALE GENOMIC DNA]</scope>
    <source>
        <strain evidence="2 3">DSM 19839</strain>
    </source>
</reference>
<accession>A0A495PW50</accession>
<gene>
    <name evidence="2" type="ORF">BC962_1214</name>
</gene>
<dbReference type="EMBL" id="RBLG01000002">
    <property type="protein sequence ID" value="RKS52969.1"/>
    <property type="molecule type" value="Genomic_DNA"/>
</dbReference>